<dbReference type="AlphaFoldDB" id="A0A7J8FZK6"/>
<accession>A0A7J8FZK6</accession>
<comment type="caution">
    <text evidence="1">The sequence shown here is derived from an EMBL/GenBank/DDBJ whole genome shotgun (WGS) entry which is preliminary data.</text>
</comment>
<gene>
    <name evidence="1" type="ORF">HJG59_008292</name>
</gene>
<protein>
    <submittedName>
        <fullName evidence="1">Uncharacterized protein</fullName>
    </submittedName>
</protein>
<reference evidence="1 2" key="1">
    <citation type="journal article" date="2020" name="Nature">
        <title>Six reference-quality genomes reveal evolution of bat adaptations.</title>
        <authorList>
            <person name="Jebb D."/>
            <person name="Huang Z."/>
            <person name="Pippel M."/>
            <person name="Hughes G.M."/>
            <person name="Lavrichenko K."/>
            <person name="Devanna P."/>
            <person name="Winkler S."/>
            <person name="Jermiin L.S."/>
            <person name="Skirmuntt E.C."/>
            <person name="Katzourakis A."/>
            <person name="Burkitt-Gray L."/>
            <person name="Ray D.A."/>
            <person name="Sullivan K.A.M."/>
            <person name="Roscito J.G."/>
            <person name="Kirilenko B.M."/>
            <person name="Davalos L.M."/>
            <person name="Corthals A.P."/>
            <person name="Power M.L."/>
            <person name="Jones G."/>
            <person name="Ransome R.D."/>
            <person name="Dechmann D.K.N."/>
            <person name="Locatelli A.G."/>
            <person name="Puechmaille S.J."/>
            <person name="Fedrigo O."/>
            <person name="Jarvis E.D."/>
            <person name="Hiller M."/>
            <person name="Vernes S.C."/>
            <person name="Myers E.W."/>
            <person name="Teeling E.C."/>
        </authorList>
    </citation>
    <scope>NUCLEOTIDE SEQUENCE [LARGE SCALE GENOMIC DNA]</scope>
    <source>
        <strain evidence="1">MMolMol1</strain>
        <tissue evidence="1">Muscle</tissue>
    </source>
</reference>
<evidence type="ECO:0000313" key="2">
    <source>
        <dbReference type="Proteomes" id="UP000550707"/>
    </source>
</evidence>
<keyword evidence="2" id="KW-1185">Reference proteome</keyword>
<proteinExistence type="predicted"/>
<dbReference type="EMBL" id="JACASF010000010">
    <property type="protein sequence ID" value="KAF6453021.1"/>
    <property type="molecule type" value="Genomic_DNA"/>
</dbReference>
<evidence type="ECO:0000313" key="1">
    <source>
        <dbReference type="EMBL" id="KAF6453021.1"/>
    </source>
</evidence>
<dbReference type="InParanoid" id="A0A7J8FZK6"/>
<name>A0A7J8FZK6_MOLMO</name>
<dbReference type="Proteomes" id="UP000550707">
    <property type="component" value="Unassembled WGS sequence"/>
</dbReference>
<sequence>MTPSPVPPHAELPPWRCRAALGQGWHTRGGGHAAAAVPLLPAVCGRCGTGLAARGRTAGCPLHVASHHLRSRCQQNRAWGRAPCGAQGHPSSLCSRPPSFEALSSSNCDRMPALTGRLRLRRRLEEGSNGGTGSSFLGH</sequence>
<organism evidence="1 2">
    <name type="scientific">Molossus molossus</name>
    <name type="common">Pallas' mastiff bat</name>
    <name type="synonym">Vespertilio molossus</name>
    <dbReference type="NCBI Taxonomy" id="27622"/>
    <lineage>
        <taxon>Eukaryota</taxon>
        <taxon>Metazoa</taxon>
        <taxon>Chordata</taxon>
        <taxon>Craniata</taxon>
        <taxon>Vertebrata</taxon>
        <taxon>Euteleostomi</taxon>
        <taxon>Mammalia</taxon>
        <taxon>Eutheria</taxon>
        <taxon>Laurasiatheria</taxon>
        <taxon>Chiroptera</taxon>
        <taxon>Yangochiroptera</taxon>
        <taxon>Molossidae</taxon>
        <taxon>Molossus</taxon>
    </lineage>
</organism>